<organism evidence="1 2">
    <name type="scientific">Halogranum rubrum</name>
    <dbReference type="NCBI Taxonomy" id="553466"/>
    <lineage>
        <taxon>Archaea</taxon>
        <taxon>Methanobacteriati</taxon>
        <taxon>Methanobacteriota</taxon>
        <taxon>Stenosarchaea group</taxon>
        <taxon>Halobacteria</taxon>
        <taxon>Halobacteriales</taxon>
        <taxon>Haloferacaceae</taxon>
    </lineage>
</organism>
<gene>
    <name evidence="1" type="ORF">SAMN04487950_0736</name>
</gene>
<accession>A0A1I4BRZ8</accession>
<dbReference type="AlphaFoldDB" id="A0A1I4BRZ8"/>
<dbReference type="RefSeq" id="WP_089865823.1">
    <property type="nucleotide sequence ID" value="NZ_FOTC01000001.1"/>
</dbReference>
<dbReference type="EMBL" id="FOTC01000001">
    <property type="protein sequence ID" value="SFK71588.1"/>
    <property type="molecule type" value="Genomic_DNA"/>
</dbReference>
<keyword evidence="2" id="KW-1185">Reference proteome</keyword>
<protein>
    <submittedName>
        <fullName evidence="1">Uncharacterized protein</fullName>
    </submittedName>
</protein>
<dbReference type="Proteomes" id="UP000199607">
    <property type="component" value="Unassembled WGS sequence"/>
</dbReference>
<sequence>MDSQFLSPPSALDTDDWTQYEQSSDVVFRLPTAEIREHTLVYEDTRLRDAIREQTGNELDYVWRFFFVTRLTISPPPPPGVGTASWYPTIAAEARDGFADDLRERGFETVERHRGQRMRTESGNRARLTKFTADYPVERGGDGDGDVSRLPTEGWLAVWADGGEFRLAGGAYPTAFGGVLTDDERSALGVNPAAYRNELLDLIRAVE</sequence>
<name>A0A1I4BRZ8_9EURY</name>
<reference evidence="2" key="1">
    <citation type="submission" date="2016-10" db="EMBL/GenBank/DDBJ databases">
        <authorList>
            <person name="Varghese N."/>
            <person name="Submissions S."/>
        </authorList>
    </citation>
    <scope>NUCLEOTIDE SEQUENCE [LARGE SCALE GENOMIC DNA]</scope>
    <source>
        <strain evidence="2">CGMCC 1.7738</strain>
    </source>
</reference>
<evidence type="ECO:0000313" key="2">
    <source>
        <dbReference type="Proteomes" id="UP000199607"/>
    </source>
</evidence>
<dbReference type="STRING" id="553466.SAMN04487950_0736"/>
<proteinExistence type="predicted"/>
<evidence type="ECO:0000313" key="1">
    <source>
        <dbReference type="EMBL" id="SFK71588.1"/>
    </source>
</evidence>
<dbReference type="InterPro" id="IPR045396">
    <property type="entry name" value="DUF6517"/>
</dbReference>
<dbReference type="Pfam" id="PF20127">
    <property type="entry name" value="DUF6517"/>
    <property type="match status" value="1"/>
</dbReference>